<evidence type="ECO:0000256" key="1">
    <source>
        <dbReference type="SAM" id="MobiDB-lite"/>
    </source>
</evidence>
<name>A0A8T4L1U3_9ARCH</name>
<gene>
    <name evidence="2" type="ORF">J4215_01465</name>
</gene>
<comment type="caution">
    <text evidence="2">The sequence shown here is derived from an EMBL/GenBank/DDBJ whole genome shotgun (WGS) entry which is preliminary data.</text>
</comment>
<reference evidence="2" key="2">
    <citation type="submission" date="2021-05" db="EMBL/GenBank/DDBJ databases">
        <title>Protein family content uncovers lineage relationships and bacterial pathway maintenance mechanisms in DPANN archaea.</title>
        <authorList>
            <person name="Castelle C.J."/>
            <person name="Meheust R."/>
            <person name="Jaffe A.L."/>
            <person name="Seitz K."/>
            <person name="Gong X."/>
            <person name="Baker B.J."/>
            <person name="Banfield J.F."/>
        </authorList>
    </citation>
    <scope>NUCLEOTIDE SEQUENCE</scope>
    <source>
        <strain evidence="2">RIFCSPLOWO2_01_FULL_AR10_48_17</strain>
    </source>
</reference>
<feature type="compositionally biased region" description="Basic and acidic residues" evidence="1">
    <location>
        <begin position="117"/>
        <end position="132"/>
    </location>
</feature>
<dbReference type="AlphaFoldDB" id="A0A8T4L1U3"/>
<sequence>MKAKFEVTQTIQPWGPPFDKKVETKNYAVTENEKFDAMPKTNSPVFTLLRIGTDKALIKYHLEFTLKGYVQPQNKEIWIEKDESKELSFLWGDDGLTKKITYIGVEAGTGEPSIESKPSRSNEDRRLTEHTEIIPAQKRPVF</sequence>
<feature type="region of interest" description="Disordered" evidence="1">
    <location>
        <begin position="109"/>
        <end position="142"/>
    </location>
</feature>
<evidence type="ECO:0000313" key="3">
    <source>
        <dbReference type="Proteomes" id="UP000675968"/>
    </source>
</evidence>
<organism evidence="2 3">
    <name type="scientific">Candidatus Iainarchaeum sp</name>
    <dbReference type="NCBI Taxonomy" id="3101447"/>
    <lineage>
        <taxon>Archaea</taxon>
        <taxon>Candidatus Iainarchaeota</taxon>
        <taxon>Candidatus Iainarchaeia</taxon>
        <taxon>Candidatus Iainarchaeales</taxon>
        <taxon>Candidatus Iainarchaeaceae</taxon>
        <taxon>Candidatus Iainarchaeum</taxon>
    </lineage>
</organism>
<protein>
    <submittedName>
        <fullName evidence="2">Uncharacterized protein</fullName>
    </submittedName>
</protein>
<reference evidence="2" key="1">
    <citation type="submission" date="2021-03" db="EMBL/GenBank/DDBJ databases">
        <authorList>
            <person name="Jaffe A."/>
        </authorList>
    </citation>
    <scope>NUCLEOTIDE SEQUENCE</scope>
    <source>
        <strain evidence="2">RIFCSPLOWO2_01_FULL_AR10_48_17</strain>
    </source>
</reference>
<dbReference type="EMBL" id="JAGVWC010000008">
    <property type="protein sequence ID" value="MBS3061233.1"/>
    <property type="molecule type" value="Genomic_DNA"/>
</dbReference>
<accession>A0A8T4L1U3</accession>
<proteinExistence type="predicted"/>
<evidence type="ECO:0000313" key="2">
    <source>
        <dbReference type="EMBL" id="MBS3061233.1"/>
    </source>
</evidence>
<dbReference type="Proteomes" id="UP000675968">
    <property type="component" value="Unassembled WGS sequence"/>
</dbReference>